<feature type="transmembrane region" description="Helical" evidence="1">
    <location>
        <begin position="202"/>
        <end position="219"/>
    </location>
</feature>
<feature type="non-terminal residue" evidence="2">
    <location>
        <position position="1"/>
    </location>
</feature>
<organism evidence="2">
    <name type="scientific">marine metagenome</name>
    <dbReference type="NCBI Taxonomy" id="408172"/>
    <lineage>
        <taxon>unclassified sequences</taxon>
        <taxon>metagenomes</taxon>
        <taxon>ecological metagenomes</taxon>
    </lineage>
</organism>
<dbReference type="EMBL" id="UINC01037172">
    <property type="protein sequence ID" value="SVB32265.1"/>
    <property type="molecule type" value="Genomic_DNA"/>
</dbReference>
<reference evidence="2" key="1">
    <citation type="submission" date="2018-05" db="EMBL/GenBank/DDBJ databases">
        <authorList>
            <person name="Lanie J.A."/>
            <person name="Ng W.-L."/>
            <person name="Kazmierczak K.M."/>
            <person name="Andrzejewski T.M."/>
            <person name="Davidsen T.M."/>
            <person name="Wayne K.J."/>
            <person name="Tettelin H."/>
            <person name="Glass J.I."/>
            <person name="Rusch D."/>
            <person name="Podicherti R."/>
            <person name="Tsui H.-C.T."/>
            <person name="Winkler M.E."/>
        </authorList>
    </citation>
    <scope>NUCLEOTIDE SEQUENCE</scope>
</reference>
<keyword evidence="1" id="KW-1133">Transmembrane helix</keyword>
<protein>
    <submittedName>
        <fullName evidence="2">Uncharacterized protein</fullName>
    </submittedName>
</protein>
<keyword evidence="1" id="KW-0812">Transmembrane</keyword>
<feature type="transmembrane region" description="Helical" evidence="1">
    <location>
        <begin position="271"/>
        <end position="293"/>
    </location>
</feature>
<accession>A0A382D1R8</accession>
<keyword evidence="1" id="KW-0472">Membrane</keyword>
<name>A0A382D1R8_9ZZZZ</name>
<feature type="non-terminal residue" evidence="2">
    <location>
        <position position="303"/>
    </location>
</feature>
<proteinExistence type="predicted"/>
<sequence>MSSRGWDISNHKYASQFSQGSDNWGVNMNIFAEKLAKKDKNEISKINRLSGAHRWDMHWFKELELEEFYVSYTKDGQLTYFEHMVSDSLAGDSLSQDIAYDIAKIFLKNMPSNEFPCISDYVEDDWKIIEKKETRQPNRIDHYFKLEHATYDFDETKIRMSVEIHGNEVIRYHRWLSPSEKITTEVINFANIESFFNNLSQSVLQIIVFISILIALFYFKIPANWSMAFKFALFLISMHVLNGLLDIKLSMFGYDNADTITSHMANHMINIIMTGSFVGFLIMVVVTGMDMLYRKTFPNFISI</sequence>
<feature type="transmembrane region" description="Helical" evidence="1">
    <location>
        <begin position="231"/>
        <end position="251"/>
    </location>
</feature>
<dbReference type="AlphaFoldDB" id="A0A382D1R8"/>
<evidence type="ECO:0000256" key="1">
    <source>
        <dbReference type="SAM" id="Phobius"/>
    </source>
</evidence>
<evidence type="ECO:0000313" key="2">
    <source>
        <dbReference type="EMBL" id="SVB32265.1"/>
    </source>
</evidence>
<gene>
    <name evidence="2" type="ORF">METZ01_LOCUS185119</name>
</gene>